<gene>
    <name evidence="2" type="ORF">O7047_17270</name>
</gene>
<sequence>MIQCTFRLNGNGLSNLSCPGVGFFPAYSGNTGQHRNNPGSVAVKGVGPLPPGKYYIVDRPRSLGTYVKDYFASEYTGSDHSIWFALYREDSNIDDNTFIEEVSRGQFRLHPAGYQGISNGCITLPSRCHFAILREAILRSPKFLVTGSLYAYGTIQVY</sequence>
<dbReference type="Proteomes" id="UP001248822">
    <property type="component" value="Unassembled WGS sequence"/>
</dbReference>
<accession>A0AAE4IY32</accession>
<dbReference type="Pfam" id="PF10908">
    <property type="entry name" value="Tlde1_dom"/>
    <property type="match status" value="1"/>
</dbReference>
<proteinExistence type="predicted"/>
<evidence type="ECO:0000313" key="2">
    <source>
        <dbReference type="EMBL" id="MDR9891971.1"/>
    </source>
</evidence>
<protein>
    <submittedName>
        <fullName evidence="2">DUF2778 domain-containing protein</fullName>
    </submittedName>
</protein>
<dbReference type="RefSeq" id="WP_310827125.1">
    <property type="nucleotide sequence ID" value="NZ_JAQGEC010000017.1"/>
</dbReference>
<dbReference type="InterPro" id="IPR021225">
    <property type="entry name" value="Tlde1_dom"/>
</dbReference>
<organism evidence="2 3">
    <name type="scientific">Pseudenterobacter timonensis</name>
    <dbReference type="NCBI Taxonomy" id="1755099"/>
    <lineage>
        <taxon>Bacteria</taxon>
        <taxon>Pseudomonadati</taxon>
        <taxon>Pseudomonadota</taxon>
        <taxon>Gammaproteobacteria</taxon>
        <taxon>Enterobacterales</taxon>
        <taxon>Enterobacteriaceae</taxon>
        <taxon>Pseudenterobacter</taxon>
    </lineage>
</organism>
<evidence type="ECO:0000313" key="3">
    <source>
        <dbReference type="Proteomes" id="UP001248822"/>
    </source>
</evidence>
<dbReference type="AlphaFoldDB" id="A0AAE4IY32"/>
<evidence type="ECO:0000259" key="1">
    <source>
        <dbReference type="Pfam" id="PF10908"/>
    </source>
</evidence>
<reference evidence="2" key="1">
    <citation type="submission" date="2022-12" db="EMBL/GenBank/DDBJ databases">
        <title>NDM-1 containing novel ST 2018 Pseudenterobacter timonensis.</title>
        <authorList>
            <person name="Halder G."/>
            <person name="Mandal S."/>
            <person name="Dutta S."/>
        </authorList>
    </citation>
    <scope>NUCLEOTIDE SEQUENCE</scope>
    <source>
        <strain evidence="2">CNCI147</strain>
    </source>
</reference>
<name>A0AAE4IY32_9ENTR</name>
<comment type="caution">
    <text evidence="2">The sequence shown here is derived from an EMBL/GenBank/DDBJ whole genome shotgun (WGS) entry which is preliminary data.</text>
</comment>
<feature type="domain" description="Tlde1" evidence="1">
    <location>
        <begin position="24"/>
        <end position="147"/>
    </location>
</feature>
<dbReference type="EMBL" id="JAQGEC010000017">
    <property type="protein sequence ID" value="MDR9891971.1"/>
    <property type="molecule type" value="Genomic_DNA"/>
</dbReference>